<dbReference type="InterPro" id="IPR003785">
    <property type="entry name" value="Creatininase/forma_Hydrolase"/>
</dbReference>
<dbReference type="RefSeq" id="WP_061487205.1">
    <property type="nucleotide sequence ID" value="NZ_LHZT01000069.1"/>
</dbReference>
<evidence type="ECO:0000256" key="1">
    <source>
        <dbReference type="ARBA" id="ARBA00001947"/>
    </source>
</evidence>
<dbReference type="SUPFAM" id="SSF102215">
    <property type="entry name" value="Creatininase"/>
    <property type="match status" value="1"/>
</dbReference>
<comment type="caution">
    <text evidence="6">The sequence shown here is derived from an EMBL/GenBank/DDBJ whole genome shotgun (WGS) entry which is preliminary data.</text>
</comment>
<dbReference type="OrthoDB" id="9801445at2"/>
<dbReference type="InterPro" id="IPR024087">
    <property type="entry name" value="Creatininase-like_sf"/>
</dbReference>
<name>A0A149U759_9PROT</name>
<proteinExistence type="inferred from homology"/>
<evidence type="ECO:0000313" key="7">
    <source>
        <dbReference type="Proteomes" id="UP000075411"/>
    </source>
</evidence>
<dbReference type="PANTHER" id="PTHR35005">
    <property type="entry name" value="3-DEHYDRO-SCYLLO-INOSOSE HYDROLASE"/>
    <property type="match status" value="1"/>
</dbReference>
<evidence type="ECO:0000256" key="2">
    <source>
        <dbReference type="ARBA" id="ARBA00022723"/>
    </source>
</evidence>
<dbReference type="EMBL" id="LHZT01000069">
    <property type="protein sequence ID" value="KXV61197.1"/>
    <property type="molecule type" value="Genomic_DNA"/>
</dbReference>
<dbReference type="AlphaFoldDB" id="A0A149U759"/>
<keyword evidence="3" id="KW-0378">Hydrolase</keyword>
<comment type="similarity">
    <text evidence="5">Belongs to the creatininase superfamily.</text>
</comment>
<reference evidence="6 7" key="1">
    <citation type="submission" date="2015-06" db="EMBL/GenBank/DDBJ databases">
        <title>Improved classification and identification of acetic acid bacteria using matrix-assisted laser desorption/ionization time-of-flight mass spectrometry; Gluconobacter nephelii and Gluconobacter uchimurae are later heterotypic synonyms of Gluconobacter japonicus and Gluconobacter oxydans, respectively.</title>
        <authorList>
            <person name="Li L."/>
            <person name="Cleenwerck I."/>
            <person name="De Vuyst L."/>
            <person name="Vandamme P."/>
        </authorList>
    </citation>
    <scope>NUCLEOTIDE SEQUENCE [LARGE SCALE GENOMIC DNA]</scope>
    <source>
        <strain evidence="6 7">LMG 1663</strain>
    </source>
</reference>
<protein>
    <submittedName>
        <fullName evidence="6">Creatininase</fullName>
    </submittedName>
</protein>
<dbReference type="GO" id="GO:0046872">
    <property type="term" value="F:metal ion binding"/>
    <property type="evidence" value="ECO:0007669"/>
    <property type="project" value="UniProtKB-KW"/>
</dbReference>
<dbReference type="GO" id="GO:0009231">
    <property type="term" value="P:riboflavin biosynthetic process"/>
    <property type="evidence" value="ECO:0007669"/>
    <property type="project" value="TreeGrafter"/>
</dbReference>
<dbReference type="GO" id="GO:0016811">
    <property type="term" value="F:hydrolase activity, acting on carbon-nitrogen (but not peptide) bonds, in linear amides"/>
    <property type="evidence" value="ECO:0007669"/>
    <property type="project" value="TreeGrafter"/>
</dbReference>
<evidence type="ECO:0000256" key="5">
    <source>
        <dbReference type="ARBA" id="ARBA00024029"/>
    </source>
</evidence>
<comment type="cofactor">
    <cofactor evidence="1">
        <name>Zn(2+)</name>
        <dbReference type="ChEBI" id="CHEBI:29105"/>
    </cofactor>
</comment>
<evidence type="ECO:0000313" key="6">
    <source>
        <dbReference type="EMBL" id="KXV61197.1"/>
    </source>
</evidence>
<keyword evidence="2" id="KW-0479">Metal-binding</keyword>
<organism evidence="6 7">
    <name type="scientific">Acetobacter tropicalis</name>
    <dbReference type="NCBI Taxonomy" id="104102"/>
    <lineage>
        <taxon>Bacteria</taxon>
        <taxon>Pseudomonadati</taxon>
        <taxon>Pseudomonadota</taxon>
        <taxon>Alphaproteobacteria</taxon>
        <taxon>Acetobacterales</taxon>
        <taxon>Acetobacteraceae</taxon>
        <taxon>Acetobacter</taxon>
    </lineage>
</organism>
<evidence type="ECO:0000256" key="4">
    <source>
        <dbReference type="ARBA" id="ARBA00022833"/>
    </source>
</evidence>
<dbReference type="Proteomes" id="UP000075411">
    <property type="component" value="Unassembled WGS sequence"/>
</dbReference>
<accession>A0A149U759</accession>
<keyword evidence="4" id="KW-0862">Zinc</keyword>
<dbReference type="Pfam" id="PF02633">
    <property type="entry name" value="Creatininase"/>
    <property type="match status" value="1"/>
</dbReference>
<evidence type="ECO:0000256" key="3">
    <source>
        <dbReference type="ARBA" id="ARBA00022801"/>
    </source>
</evidence>
<sequence>MNLREMNWMQVEAYLKEDDRIVIPLGSTEQHAYLSLFTDAILAERVALDACEPLGVPVCPVLPYGMTPRFLAYPGTISLRSETYLALLEDLVASLHGQGFRRFVFVNGHGGNTPIWPALSVWFEKHTDSTGIFHDWWRSAKTWRIVTETDPVAMHASWMENFPWTRLTGISQPEGAKPAIMPEQLHDLPPDMIRSYLGDGNFGGRYERSDVEMHAIWAVAVEETQRIVAAI</sequence>
<dbReference type="PANTHER" id="PTHR35005:SF1">
    <property type="entry name" value="2-AMINO-5-FORMYLAMINO-6-RIBOSYLAMINOPYRIMIDIN-4(3H)-ONE 5'-MONOPHOSPHATE DEFORMYLASE"/>
    <property type="match status" value="1"/>
</dbReference>
<gene>
    <name evidence="6" type="ORF">AD947_01025</name>
</gene>
<dbReference type="PATRIC" id="fig|104102.12.peg.3414"/>
<dbReference type="Gene3D" id="3.40.50.10310">
    <property type="entry name" value="Creatininase"/>
    <property type="match status" value="1"/>
</dbReference>